<dbReference type="PRINTS" id="PR00139">
    <property type="entry name" value="ASNGLNASE"/>
</dbReference>
<dbReference type="AlphaFoldDB" id="A0A291QRE1"/>
<dbReference type="InterPro" id="IPR006034">
    <property type="entry name" value="Asparaginase/glutaminase-like"/>
</dbReference>
<feature type="binding site" evidence="4">
    <location>
        <position position="108"/>
    </location>
    <ligand>
        <name>substrate</name>
    </ligand>
</feature>
<evidence type="ECO:0000256" key="2">
    <source>
        <dbReference type="ARBA" id="ARBA00022801"/>
    </source>
</evidence>
<feature type="binding site" evidence="4">
    <location>
        <begin position="141"/>
        <end position="142"/>
    </location>
    <ligand>
        <name>substrate</name>
    </ligand>
</feature>
<reference evidence="10 11" key="1">
    <citation type="submission" date="2017-10" db="EMBL/GenBank/DDBJ databases">
        <title>Paenichitinophaga pekingensis gen. nov., sp. nov., isolated from activated sludge.</title>
        <authorList>
            <person name="Jin D."/>
            <person name="Kong X."/>
            <person name="Deng Y."/>
            <person name="Bai Z."/>
        </authorList>
    </citation>
    <scope>NUCLEOTIDE SEQUENCE [LARGE SCALE GENOMIC DNA]</scope>
    <source>
        <strain evidence="10 11">13</strain>
    </source>
</reference>
<gene>
    <name evidence="10" type="primary">ansB</name>
    <name evidence="10" type="ORF">COR50_04425</name>
</gene>
<dbReference type="EMBL" id="CP023777">
    <property type="protein sequence ID" value="ATL46481.1"/>
    <property type="molecule type" value="Genomic_DNA"/>
</dbReference>
<comment type="similarity">
    <text evidence="1 6">Belongs to the asparaginase 1 family.</text>
</comment>
<evidence type="ECO:0000259" key="8">
    <source>
        <dbReference type="Pfam" id="PF00710"/>
    </source>
</evidence>
<evidence type="ECO:0000256" key="5">
    <source>
        <dbReference type="PROSITE-ProRule" id="PRU10099"/>
    </source>
</evidence>
<dbReference type="RefSeq" id="WP_098192869.1">
    <property type="nucleotide sequence ID" value="NZ_CP023777.1"/>
</dbReference>
<dbReference type="OrthoDB" id="9788068at2"/>
<dbReference type="GO" id="GO:0004067">
    <property type="term" value="F:asparaginase activity"/>
    <property type="evidence" value="ECO:0007669"/>
    <property type="project" value="UniProtKB-UniRule"/>
</dbReference>
<dbReference type="FunFam" id="3.40.50.1170:FF:000001">
    <property type="entry name" value="L-asparaginase 2"/>
    <property type="match status" value="1"/>
</dbReference>
<dbReference type="InterPro" id="IPR020827">
    <property type="entry name" value="Asparaginase/glutaminase_AS1"/>
</dbReference>
<evidence type="ECO:0000256" key="3">
    <source>
        <dbReference type="PIRSR" id="PIRSR001220-1"/>
    </source>
</evidence>
<keyword evidence="11" id="KW-1185">Reference proteome</keyword>
<dbReference type="InterPro" id="IPR027473">
    <property type="entry name" value="L-asparaginase_C"/>
</dbReference>
<dbReference type="CDD" id="cd08964">
    <property type="entry name" value="L-asparaginase_II"/>
    <property type="match status" value="1"/>
</dbReference>
<feature type="domain" description="L-asparaginase N-terminal" evidence="8">
    <location>
        <begin position="53"/>
        <end position="243"/>
    </location>
</feature>
<feature type="domain" description="Asparaginase/glutaminase C-terminal" evidence="9">
    <location>
        <begin position="265"/>
        <end position="375"/>
    </location>
</feature>
<dbReference type="EC" id="3.5.1.1" evidence="10"/>
<dbReference type="InterPro" id="IPR004550">
    <property type="entry name" value="AsnASE_II"/>
</dbReference>
<dbReference type="SMART" id="SM00870">
    <property type="entry name" value="Asparaginase"/>
    <property type="match status" value="1"/>
</dbReference>
<evidence type="ECO:0000256" key="4">
    <source>
        <dbReference type="PIRSR" id="PIRSR001220-2"/>
    </source>
</evidence>
<accession>A0A291QRE1</accession>
<dbReference type="PANTHER" id="PTHR11707">
    <property type="entry name" value="L-ASPARAGINASE"/>
    <property type="match status" value="1"/>
</dbReference>
<dbReference type="SUPFAM" id="SSF53774">
    <property type="entry name" value="Glutaminase/Asparaginase"/>
    <property type="match status" value="1"/>
</dbReference>
<feature type="active site" evidence="5">
    <location>
        <position position="62"/>
    </location>
</feature>
<feature type="active site" description="O-isoaspartyl threonine intermediate" evidence="3">
    <location>
        <position position="62"/>
    </location>
</feature>
<dbReference type="Gene3D" id="3.40.50.1170">
    <property type="entry name" value="L-asparaginase, N-terminal domain"/>
    <property type="match status" value="1"/>
</dbReference>
<dbReference type="InterPro" id="IPR040919">
    <property type="entry name" value="Asparaginase_C"/>
</dbReference>
<evidence type="ECO:0000256" key="1">
    <source>
        <dbReference type="ARBA" id="ARBA00010518"/>
    </source>
</evidence>
<dbReference type="Pfam" id="PF00710">
    <property type="entry name" value="Asparaginase"/>
    <property type="match status" value="1"/>
</dbReference>
<organism evidence="10 11">
    <name type="scientific">Chitinophaga caeni</name>
    <dbReference type="NCBI Taxonomy" id="2029983"/>
    <lineage>
        <taxon>Bacteria</taxon>
        <taxon>Pseudomonadati</taxon>
        <taxon>Bacteroidota</taxon>
        <taxon>Chitinophagia</taxon>
        <taxon>Chitinophagales</taxon>
        <taxon>Chitinophagaceae</taxon>
        <taxon>Chitinophaga</taxon>
    </lineage>
</organism>
<dbReference type="GO" id="GO:0006528">
    <property type="term" value="P:asparagine metabolic process"/>
    <property type="evidence" value="ECO:0007669"/>
    <property type="project" value="InterPro"/>
</dbReference>
<dbReference type="Gene3D" id="3.40.50.40">
    <property type="match status" value="1"/>
</dbReference>
<dbReference type="PIRSF" id="PIRSF001220">
    <property type="entry name" value="L-ASNase_gatD"/>
    <property type="match status" value="1"/>
</dbReference>
<name>A0A291QRE1_9BACT</name>
<evidence type="ECO:0000313" key="10">
    <source>
        <dbReference type="EMBL" id="ATL46481.1"/>
    </source>
</evidence>
<dbReference type="PANTHER" id="PTHR11707:SF28">
    <property type="entry name" value="60 KDA LYSOPHOSPHOLIPASE"/>
    <property type="match status" value="1"/>
</dbReference>
<evidence type="ECO:0000259" key="9">
    <source>
        <dbReference type="Pfam" id="PF17763"/>
    </source>
</evidence>
<evidence type="ECO:0000313" key="11">
    <source>
        <dbReference type="Proteomes" id="UP000220133"/>
    </source>
</evidence>
<dbReference type="NCBIfam" id="TIGR00520">
    <property type="entry name" value="asnASE_II"/>
    <property type="match status" value="1"/>
</dbReference>
<keyword evidence="2 10" id="KW-0378">Hydrolase</keyword>
<feature type="region of interest" description="Disordered" evidence="7">
    <location>
        <begin position="31"/>
        <end position="50"/>
    </location>
</feature>
<dbReference type="InterPro" id="IPR036152">
    <property type="entry name" value="Asp/glu_Ase-like_sf"/>
</dbReference>
<dbReference type="KEGG" id="cbae:COR50_04425"/>
<protein>
    <submittedName>
        <fullName evidence="10">L-asparaginase 2</fullName>
        <ecNumber evidence="10">3.5.1.1</ecNumber>
    </submittedName>
</protein>
<evidence type="ECO:0000256" key="7">
    <source>
        <dbReference type="SAM" id="MobiDB-lite"/>
    </source>
</evidence>
<sequence>MNRVTVFRPALILSIVAILWQSVPLQTIAQRKKTRKDIPAPQTTRKHNPNLPNVVILATGGTIAGAGTSSVGTAYTAGQIPIESLLQAVPEATKVANITGEQVAQVGSQAMNDEVWLKLAKRINELAKKSDVDGFVITHGTDTQEETALFLNLTVKTDKPVVMVGAMRSATAISADGPKNLYDAIVTAASPSSKGRGVVVCMNDNLFSARDVVKVNTTNVDAFHAPNSGPIGFVLDGKVAWYSLSLRKHTTQTEFDISNVDKLPKVDILYGYSNVDPNLVDALVNDGTKGIVIAGVGNGNLYPAVEERVKAAVKKGVVVVRSSRVMSGRTTMDAETDDKVLGTIASDEFNPQKARVLLQLALLKTTDQDTIQQMFLRY</sequence>
<dbReference type="Pfam" id="PF17763">
    <property type="entry name" value="Asparaginase_C"/>
    <property type="match status" value="1"/>
</dbReference>
<proteinExistence type="inferred from homology"/>
<dbReference type="PROSITE" id="PS00144">
    <property type="entry name" value="ASN_GLN_ASE_1"/>
    <property type="match status" value="1"/>
</dbReference>
<dbReference type="InterPro" id="IPR027474">
    <property type="entry name" value="L-asparaginase_N"/>
</dbReference>
<dbReference type="PROSITE" id="PS51732">
    <property type="entry name" value="ASN_GLN_ASE_3"/>
    <property type="match status" value="1"/>
</dbReference>
<dbReference type="InterPro" id="IPR037152">
    <property type="entry name" value="L-asparaginase_N_sf"/>
</dbReference>
<dbReference type="Proteomes" id="UP000220133">
    <property type="component" value="Chromosome"/>
</dbReference>
<evidence type="ECO:0000256" key="6">
    <source>
        <dbReference type="RuleBase" id="RU004456"/>
    </source>
</evidence>
<dbReference type="PIRSF" id="PIRSF500176">
    <property type="entry name" value="L_ASNase"/>
    <property type="match status" value="1"/>
</dbReference>